<name>A0ABT6S5G0_9ACTN</name>
<dbReference type="Gene3D" id="3.30.70.20">
    <property type="match status" value="1"/>
</dbReference>
<proteinExistence type="predicted"/>
<dbReference type="PANTHER" id="PTHR36923:SF3">
    <property type="entry name" value="FERREDOXIN"/>
    <property type="match status" value="1"/>
</dbReference>
<evidence type="ECO:0000256" key="5">
    <source>
        <dbReference type="ARBA" id="ARBA00023004"/>
    </source>
</evidence>
<evidence type="ECO:0000313" key="11">
    <source>
        <dbReference type="Proteomes" id="UP001223978"/>
    </source>
</evidence>
<keyword evidence="11" id="KW-1185">Reference proteome</keyword>
<evidence type="ECO:0000256" key="8">
    <source>
        <dbReference type="RuleBase" id="RU368020"/>
    </source>
</evidence>
<dbReference type="PROSITE" id="PS51379">
    <property type="entry name" value="4FE4S_FER_2"/>
    <property type="match status" value="1"/>
</dbReference>
<dbReference type="InterPro" id="IPR001080">
    <property type="entry name" value="3Fe4S_ferredoxin"/>
</dbReference>
<feature type="domain" description="4Fe-4S ferredoxin-type" evidence="9">
    <location>
        <begin position="1"/>
        <end position="29"/>
    </location>
</feature>
<keyword evidence="5 8" id="KW-0408">Iron</keyword>
<dbReference type="PRINTS" id="PR00352">
    <property type="entry name" value="3FE4SFRDOXIN"/>
</dbReference>
<evidence type="ECO:0000256" key="2">
    <source>
        <dbReference type="ARBA" id="ARBA00022448"/>
    </source>
</evidence>
<dbReference type="Pfam" id="PF13370">
    <property type="entry name" value="Fer4_13"/>
    <property type="match status" value="1"/>
</dbReference>
<reference evidence="10 11" key="1">
    <citation type="submission" date="2023-05" db="EMBL/GenBank/DDBJ databases">
        <title>Draft genome sequence of Streptomyces sp. B-S-A6 isolated from a cave soil in Thailand.</title>
        <authorList>
            <person name="Chamroensaksri N."/>
            <person name="Muangham S."/>
        </authorList>
    </citation>
    <scope>NUCLEOTIDE SEQUENCE [LARGE SCALE GENOMIC DNA]</scope>
    <source>
        <strain evidence="10 11">B-S-A6</strain>
    </source>
</reference>
<comment type="function">
    <text evidence="8">Ferredoxins are iron-sulfur proteins that transfer electrons in a wide variety of metabolic reactions.</text>
</comment>
<evidence type="ECO:0000256" key="4">
    <source>
        <dbReference type="ARBA" id="ARBA00022982"/>
    </source>
</evidence>
<keyword evidence="6 8" id="KW-0411">Iron-sulfur</keyword>
<keyword evidence="4 8" id="KW-0249">Electron transport</keyword>
<dbReference type="PANTHER" id="PTHR36923">
    <property type="entry name" value="FERREDOXIN"/>
    <property type="match status" value="1"/>
</dbReference>
<protein>
    <recommendedName>
        <fullName evidence="8">Ferredoxin</fullName>
    </recommendedName>
</protein>
<evidence type="ECO:0000259" key="9">
    <source>
        <dbReference type="PROSITE" id="PS51379"/>
    </source>
</evidence>
<accession>A0ABT6S5G0</accession>
<comment type="caution">
    <text evidence="10">The sequence shown here is derived from an EMBL/GenBank/DDBJ whole genome shotgun (WGS) entry which is preliminary data.</text>
</comment>
<sequence>MQVTVDEDKCCGAGQCALLAPTVFDQRDDDGTVVLLNAAPDRSEHTAVQQAADRCPSAAIRVSRSA</sequence>
<dbReference type="SUPFAM" id="SSF54862">
    <property type="entry name" value="4Fe-4S ferredoxins"/>
    <property type="match status" value="1"/>
</dbReference>
<keyword evidence="7" id="KW-0003">3Fe-4S</keyword>
<evidence type="ECO:0000256" key="7">
    <source>
        <dbReference type="ARBA" id="ARBA00023291"/>
    </source>
</evidence>
<dbReference type="EMBL" id="JASCIQ010000004">
    <property type="protein sequence ID" value="MDI3403326.1"/>
    <property type="molecule type" value="Genomic_DNA"/>
</dbReference>
<evidence type="ECO:0000256" key="1">
    <source>
        <dbReference type="ARBA" id="ARBA00001927"/>
    </source>
</evidence>
<keyword evidence="3 8" id="KW-0479">Metal-binding</keyword>
<gene>
    <name evidence="10" type="ORF">QIS96_05745</name>
</gene>
<keyword evidence="2 8" id="KW-0813">Transport</keyword>
<evidence type="ECO:0000256" key="3">
    <source>
        <dbReference type="ARBA" id="ARBA00022723"/>
    </source>
</evidence>
<dbReference type="Proteomes" id="UP001223978">
    <property type="component" value="Unassembled WGS sequence"/>
</dbReference>
<dbReference type="InterPro" id="IPR017896">
    <property type="entry name" value="4Fe4S_Fe-S-bd"/>
</dbReference>
<evidence type="ECO:0000313" key="10">
    <source>
        <dbReference type="EMBL" id="MDI3403326.1"/>
    </source>
</evidence>
<dbReference type="InterPro" id="IPR051269">
    <property type="entry name" value="Fe-S_cluster_ET"/>
</dbReference>
<organism evidence="10 11">
    <name type="scientific">Streptomyces cavernicola</name>
    <dbReference type="NCBI Taxonomy" id="3043613"/>
    <lineage>
        <taxon>Bacteria</taxon>
        <taxon>Bacillati</taxon>
        <taxon>Actinomycetota</taxon>
        <taxon>Actinomycetes</taxon>
        <taxon>Kitasatosporales</taxon>
        <taxon>Streptomycetaceae</taxon>
        <taxon>Streptomyces</taxon>
    </lineage>
</organism>
<evidence type="ECO:0000256" key="6">
    <source>
        <dbReference type="ARBA" id="ARBA00023014"/>
    </source>
</evidence>
<comment type="cofactor">
    <cofactor evidence="1">
        <name>[3Fe-4S] cluster</name>
        <dbReference type="ChEBI" id="CHEBI:21137"/>
    </cofactor>
</comment>